<dbReference type="GeneID" id="57967307"/>
<feature type="transmembrane region" description="Helical" evidence="9">
    <location>
        <begin position="87"/>
        <end position="110"/>
    </location>
</feature>
<feature type="transmembrane region" description="Helical" evidence="9">
    <location>
        <begin position="48"/>
        <end position="66"/>
    </location>
</feature>
<gene>
    <name evidence="11" type="ORF">K5I21_02835</name>
    <name evidence="12" type="ORF">PM006_21960</name>
</gene>
<evidence type="ECO:0000256" key="9">
    <source>
        <dbReference type="SAM" id="Phobius"/>
    </source>
</evidence>
<protein>
    <submittedName>
        <fullName evidence="11">TRAP transporter small permease</fullName>
    </submittedName>
</protein>
<dbReference type="GO" id="GO:0022857">
    <property type="term" value="F:transmembrane transporter activity"/>
    <property type="evidence" value="ECO:0007669"/>
    <property type="project" value="TreeGrafter"/>
</dbReference>
<dbReference type="InterPro" id="IPR007387">
    <property type="entry name" value="TRAP_DctQ"/>
</dbReference>
<comment type="subcellular location">
    <subcellularLocation>
        <location evidence="1">Cell inner membrane</location>
        <topology evidence="1">Multi-pass membrane protein</topology>
    </subcellularLocation>
</comment>
<dbReference type="EMBL" id="JAQLGM010000099">
    <property type="protein sequence ID" value="MDB2002876.1"/>
    <property type="molecule type" value="Genomic_DNA"/>
</dbReference>
<sequence>MLNKILDVTRKITNIIVTFLFMVVVAVVFAQVVARYVAGSSIRWADELARFAFVWLVYLGGSITIREGRNVCFDLLLEACKGKTWKVMFTVVCAASAVFLICMTYLGVLVCQTQMAESSPIMHWPMAAVCAAIPIGGVLMFFEQISYYLVHLNGTQDEKGEEECVC</sequence>
<keyword evidence="5 9" id="KW-0812">Transmembrane</keyword>
<feature type="domain" description="Tripartite ATP-independent periplasmic transporters DctQ component" evidence="10">
    <location>
        <begin position="25"/>
        <end position="145"/>
    </location>
</feature>
<evidence type="ECO:0000256" key="5">
    <source>
        <dbReference type="ARBA" id="ARBA00022692"/>
    </source>
</evidence>
<dbReference type="EMBL" id="JAINVB010000001">
    <property type="protein sequence ID" value="MCK0084829.1"/>
    <property type="molecule type" value="Genomic_DNA"/>
</dbReference>
<evidence type="ECO:0000256" key="4">
    <source>
        <dbReference type="ARBA" id="ARBA00022519"/>
    </source>
</evidence>
<proteinExistence type="inferred from homology"/>
<dbReference type="PANTHER" id="PTHR35011:SF2">
    <property type="entry name" value="2,3-DIKETO-L-GULONATE TRAP TRANSPORTER SMALL PERMEASE PROTEIN YIAM"/>
    <property type="match status" value="1"/>
</dbReference>
<keyword evidence="2" id="KW-0813">Transport</keyword>
<evidence type="ECO:0000256" key="6">
    <source>
        <dbReference type="ARBA" id="ARBA00022989"/>
    </source>
</evidence>
<keyword evidence="3" id="KW-1003">Cell membrane</keyword>
<dbReference type="Pfam" id="PF04290">
    <property type="entry name" value="DctQ"/>
    <property type="match status" value="1"/>
</dbReference>
<dbReference type="Proteomes" id="UP001300871">
    <property type="component" value="Unassembled WGS sequence"/>
</dbReference>
<evidence type="ECO:0000313" key="12">
    <source>
        <dbReference type="EMBL" id="MDB2002876.1"/>
    </source>
</evidence>
<evidence type="ECO:0000256" key="8">
    <source>
        <dbReference type="ARBA" id="ARBA00038436"/>
    </source>
</evidence>
<dbReference type="InterPro" id="IPR055348">
    <property type="entry name" value="DctQ"/>
</dbReference>
<evidence type="ECO:0000256" key="3">
    <source>
        <dbReference type="ARBA" id="ARBA00022475"/>
    </source>
</evidence>
<dbReference type="PANTHER" id="PTHR35011">
    <property type="entry name" value="2,3-DIKETO-L-GULONATE TRAP TRANSPORTER SMALL PERMEASE PROTEIN YIAM"/>
    <property type="match status" value="1"/>
</dbReference>
<evidence type="ECO:0000256" key="2">
    <source>
        <dbReference type="ARBA" id="ARBA00022448"/>
    </source>
</evidence>
<evidence type="ECO:0000313" key="13">
    <source>
        <dbReference type="Proteomes" id="UP001203136"/>
    </source>
</evidence>
<dbReference type="Proteomes" id="UP001203136">
    <property type="component" value="Unassembled WGS sequence"/>
</dbReference>
<feature type="transmembrane region" description="Helical" evidence="9">
    <location>
        <begin position="12"/>
        <end position="36"/>
    </location>
</feature>
<comment type="caution">
    <text evidence="11">The sequence shown here is derived from an EMBL/GenBank/DDBJ whole genome shotgun (WGS) entry which is preliminary data.</text>
</comment>
<dbReference type="RefSeq" id="WP_003504899.1">
    <property type="nucleotide sequence ID" value="NZ_BAABZD010000013.1"/>
</dbReference>
<keyword evidence="7 9" id="KW-0472">Membrane</keyword>
<dbReference type="GO" id="GO:0005886">
    <property type="term" value="C:plasma membrane"/>
    <property type="evidence" value="ECO:0007669"/>
    <property type="project" value="UniProtKB-SubCell"/>
</dbReference>
<reference evidence="12" key="2">
    <citation type="submission" date="2023-01" db="EMBL/GenBank/DDBJ databases">
        <title>Human gut microbiome strain richness.</title>
        <authorList>
            <person name="Chen-Liaw A."/>
        </authorList>
    </citation>
    <scope>NUCLEOTIDE SEQUENCE</scope>
    <source>
        <strain evidence="12">B1_m1001713B170214d0_201011</strain>
    </source>
</reference>
<evidence type="ECO:0000256" key="1">
    <source>
        <dbReference type="ARBA" id="ARBA00004429"/>
    </source>
</evidence>
<dbReference type="GO" id="GO:0015740">
    <property type="term" value="P:C4-dicarboxylate transport"/>
    <property type="evidence" value="ECO:0007669"/>
    <property type="project" value="TreeGrafter"/>
</dbReference>
<keyword evidence="4" id="KW-0997">Cell inner membrane</keyword>
<feature type="transmembrane region" description="Helical" evidence="9">
    <location>
        <begin position="122"/>
        <end position="142"/>
    </location>
</feature>
<organism evidence="11 13">
    <name type="scientific">Clostridium symbiosum</name>
    <name type="common">Bacteroides symbiosus</name>
    <dbReference type="NCBI Taxonomy" id="1512"/>
    <lineage>
        <taxon>Bacteria</taxon>
        <taxon>Bacillati</taxon>
        <taxon>Bacillota</taxon>
        <taxon>Clostridia</taxon>
        <taxon>Lachnospirales</taxon>
        <taxon>Lachnospiraceae</taxon>
        <taxon>Otoolea</taxon>
    </lineage>
</organism>
<name>A0AAW6B0G4_CLOSY</name>
<keyword evidence="6 9" id="KW-1133">Transmembrane helix</keyword>
<evidence type="ECO:0000256" key="7">
    <source>
        <dbReference type="ARBA" id="ARBA00023136"/>
    </source>
</evidence>
<comment type="similarity">
    <text evidence="8">Belongs to the TRAP transporter small permease family.</text>
</comment>
<reference evidence="11" key="1">
    <citation type="journal article" date="2022" name="Cell Host Microbe">
        <title>Colonization of the live biotherapeutic product VE303 and modulation of the microbiota and metabolites in healthy volunteers.</title>
        <authorList>
            <person name="Dsouza M."/>
            <person name="Menon R."/>
            <person name="Crossette E."/>
            <person name="Bhattarai S.K."/>
            <person name="Schneider J."/>
            <person name="Kim Y.G."/>
            <person name="Reddy S."/>
            <person name="Caballero S."/>
            <person name="Felix C."/>
            <person name="Cornacchione L."/>
            <person name="Hendrickson J."/>
            <person name="Watson A.R."/>
            <person name="Minot S.S."/>
            <person name="Greenfield N."/>
            <person name="Schopf L."/>
            <person name="Szabady R."/>
            <person name="Patarroyo J."/>
            <person name="Smith W."/>
            <person name="Harrison P."/>
            <person name="Kuijper E.J."/>
            <person name="Kelly C.P."/>
            <person name="Olle B."/>
            <person name="Bobilev D."/>
            <person name="Silber J.L."/>
            <person name="Bucci V."/>
            <person name="Roberts B."/>
            <person name="Faith J."/>
            <person name="Norman J.M."/>
        </authorList>
    </citation>
    <scope>NUCLEOTIDE SEQUENCE</scope>
    <source>
        <strain evidence="11">VE303-04</strain>
    </source>
</reference>
<evidence type="ECO:0000313" key="11">
    <source>
        <dbReference type="EMBL" id="MCK0084829.1"/>
    </source>
</evidence>
<evidence type="ECO:0000259" key="10">
    <source>
        <dbReference type="Pfam" id="PF04290"/>
    </source>
</evidence>
<accession>A0AAW6B0G4</accession>
<dbReference type="AlphaFoldDB" id="A0AAW6B0G4"/>